<dbReference type="InterPro" id="IPR006603">
    <property type="entry name" value="PQ-loop_rpt"/>
</dbReference>
<evidence type="ECO:0000313" key="8">
    <source>
        <dbReference type="Proteomes" id="UP000799750"/>
    </source>
</evidence>
<keyword evidence="4 6" id="KW-0472">Membrane</keyword>
<evidence type="ECO:0000256" key="5">
    <source>
        <dbReference type="SAM" id="MobiDB-lite"/>
    </source>
</evidence>
<sequence length="388" mass="42932">MRQLGATRLQTMVPFPGRIGHALSGASMWLSQSHAVGRMGLHAGSQTAATRSQFTSVTRGVGLLDDAGRSVGRQRGVGGGPSRWLESDAIYSLLTHAVVNVQVAAELVPQIWRNWRTKKTDGLPGLMVMMWASASVPFGVYAVVQNFNIPLQVQPQCFGFLSLVCWGQTLVYHSGWRVWTTTLTVGVLACTFGGLEALFICVLRGPYARGVSWPLTLMAIVASVIIALGLIPPYFELAKRKGRVIGIDFIFLTVDWSGAFFSLMALVAQHTFDYLGGILYIICLLLELGIFASHISWLYRTRHIRRLAKKAGKTYDEYMADQRETAEPTRLETGDPTFRINEHDTEPPESAHETLRRPESCMTKEPDVGADLQDYGTVDLEKGLQREQ</sequence>
<feature type="transmembrane region" description="Helical" evidence="6">
    <location>
        <begin position="247"/>
        <end position="268"/>
    </location>
</feature>
<feature type="compositionally biased region" description="Basic and acidic residues" evidence="5">
    <location>
        <begin position="321"/>
        <end position="333"/>
    </location>
</feature>
<feature type="transmembrane region" description="Helical" evidence="6">
    <location>
        <begin position="123"/>
        <end position="141"/>
    </location>
</feature>
<accession>A0A6A6QKW6</accession>
<comment type="subcellular location">
    <subcellularLocation>
        <location evidence="1">Membrane</location>
        <topology evidence="1">Multi-pass membrane protein</topology>
    </subcellularLocation>
</comment>
<evidence type="ECO:0000256" key="3">
    <source>
        <dbReference type="ARBA" id="ARBA00022989"/>
    </source>
</evidence>
<dbReference type="Proteomes" id="UP000799750">
    <property type="component" value="Unassembled WGS sequence"/>
</dbReference>
<evidence type="ECO:0000256" key="6">
    <source>
        <dbReference type="SAM" id="Phobius"/>
    </source>
</evidence>
<feature type="compositionally biased region" description="Basic and acidic residues" evidence="5">
    <location>
        <begin position="379"/>
        <end position="388"/>
    </location>
</feature>
<dbReference type="OrthoDB" id="407617at2759"/>
<evidence type="ECO:0000313" key="7">
    <source>
        <dbReference type="EMBL" id="KAF2492676.1"/>
    </source>
</evidence>
<feature type="transmembrane region" description="Helical" evidence="6">
    <location>
        <begin position="274"/>
        <end position="299"/>
    </location>
</feature>
<dbReference type="Gene3D" id="1.20.1280.290">
    <property type="match status" value="1"/>
</dbReference>
<keyword evidence="2 6" id="KW-0812">Transmembrane</keyword>
<keyword evidence="8" id="KW-1185">Reference proteome</keyword>
<evidence type="ECO:0000256" key="2">
    <source>
        <dbReference type="ARBA" id="ARBA00022692"/>
    </source>
</evidence>
<reference evidence="7" key="1">
    <citation type="journal article" date="2020" name="Stud. Mycol.">
        <title>101 Dothideomycetes genomes: a test case for predicting lifestyles and emergence of pathogens.</title>
        <authorList>
            <person name="Haridas S."/>
            <person name="Albert R."/>
            <person name="Binder M."/>
            <person name="Bloem J."/>
            <person name="Labutti K."/>
            <person name="Salamov A."/>
            <person name="Andreopoulos B."/>
            <person name="Baker S."/>
            <person name="Barry K."/>
            <person name="Bills G."/>
            <person name="Bluhm B."/>
            <person name="Cannon C."/>
            <person name="Castanera R."/>
            <person name="Culley D."/>
            <person name="Daum C."/>
            <person name="Ezra D."/>
            <person name="Gonzalez J."/>
            <person name="Henrissat B."/>
            <person name="Kuo A."/>
            <person name="Liang C."/>
            <person name="Lipzen A."/>
            <person name="Lutzoni F."/>
            <person name="Magnuson J."/>
            <person name="Mondo S."/>
            <person name="Nolan M."/>
            <person name="Ohm R."/>
            <person name="Pangilinan J."/>
            <person name="Park H.-J."/>
            <person name="Ramirez L."/>
            <person name="Alfaro M."/>
            <person name="Sun H."/>
            <person name="Tritt A."/>
            <person name="Yoshinaga Y."/>
            <person name="Zwiers L.-H."/>
            <person name="Turgeon B."/>
            <person name="Goodwin S."/>
            <person name="Spatafora J."/>
            <person name="Crous P."/>
            <person name="Grigoriev I."/>
        </authorList>
    </citation>
    <scope>NUCLEOTIDE SEQUENCE</scope>
    <source>
        <strain evidence="7">CBS 269.34</strain>
    </source>
</reference>
<protein>
    <recommendedName>
        <fullName evidence="9">PQ-loop-domain-containing protein</fullName>
    </recommendedName>
</protein>
<dbReference type="SMART" id="SM00679">
    <property type="entry name" value="CTNS"/>
    <property type="match status" value="2"/>
</dbReference>
<keyword evidence="3 6" id="KW-1133">Transmembrane helix</keyword>
<evidence type="ECO:0008006" key="9">
    <source>
        <dbReference type="Google" id="ProtNLM"/>
    </source>
</evidence>
<proteinExistence type="predicted"/>
<organism evidence="7 8">
    <name type="scientific">Lophium mytilinum</name>
    <dbReference type="NCBI Taxonomy" id="390894"/>
    <lineage>
        <taxon>Eukaryota</taxon>
        <taxon>Fungi</taxon>
        <taxon>Dikarya</taxon>
        <taxon>Ascomycota</taxon>
        <taxon>Pezizomycotina</taxon>
        <taxon>Dothideomycetes</taxon>
        <taxon>Pleosporomycetidae</taxon>
        <taxon>Mytilinidiales</taxon>
        <taxon>Mytilinidiaceae</taxon>
        <taxon>Lophium</taxon>
    </lineage>
</organism>
<feature type="compositionally biased region" description="Basic and acidic residues" evidence="5">
    <location>
        <begin position="340"/>
        <end position="367"/>
    </location>
</feature>
<evidence type="ECO:0000256" key="4">
    <source>
        <dbReference type="ARBA" id="ARBA00023136"/>
    </source>
</evidence>
<feature type="region of interest" description="Disordered" evidence="5">
    <location>
        <begin position="321"/>
        <end position="388"/>
    </location>
</feature>
<dbReference type="GO" id="GO:0016020">
    <property type="term" value="C:membrane"/>
    <property type="evidence" value="ECO:0007669"/>
    <property type="project" value="UniProtKB-SubCell"/>
</dbReference>
<feature type="transmembrane region" description="Helical" evidence="6">
    <location>
        <begin position="153"/>
        <end position="171"/>
    </location>
</feature>
<name>A0A6A6QKW6_9PEZI</name>
<dbReference type="EMBL" id="MU004193">
    <property type="protein sequence ID" value="KAF2492676.1"/>
    <property type="molecule type" value="Genomic_DNA"/>
</dbReference>
<dbReference type="Pfam" id="PF04193">
    <property type="entry name" value="PQ-loop"/>
    <property type="match status" value="1"/>
</dbReference>
<evidence type="ECO:0000256" key="1">
    <source>
        <dbReference type="ARBA" id="ARBA00004141"/>
    </source>
</evidence>
<dbReference type="AlphaFoldDB" id="A0A6A6QKW6"/>
<feature type="transmembrane region" description="Helical" evidence="6">
    <location>
        <begin position="183"/>
        <end position="207"/>
    </location>
</feature>
<feature type="transmembrane region" description="Helical" evidence="6">
    <location>
        <begin position="213"/>
        <end position="235"/>
    </location>
</feature>
<gene>
    <name evidence="7" type="ORF">BU16DRAFT_620030</name>
</gene>